<reference evidence="1" key="2">
    <citation type="submission" date="2020-09" db="EMBL/GenBank/DDBJ databases">
        <authorList>
            <person name="Sun Q."/>
            <person name="Zhou Y."/>
        </authorList>
    </citation>
    <scope>NUCLEOTIDE SEQUENCE</scope>
    <source>
        <strain evidence="1">CGMCC 4.7306</strain>
    </source>
</reference>
<comment type="caution">
    <text evidence="1">The sequence shown here is derived from an EMBL/GenBank/DDBJ whole genome shotgun (WGS) entry which is preliminary data.</text>
</comment>
<dbReference type="Proteomes" id="UP000613840">
    <property type="component" value="Unassembled WGS sequence"/>
</dbReference>
<organism evidence="1 2">
    <name type="scientific">Microlunatus endophyticus</name>
    <dbReference type="NCBI Taxonomy" id="1716077"/>
    <lineage>
        <taxon>Bacteria</taxon>
        <taxon>Bacillati</taxon>
        <taxon>Actinomycetota</taxon>
        <taxon>Actinomycetes</taxon>
        <taxon>Propionibacteriales</taxon>
        <taxon>Propionibacteriaceae</taxon>
        <taxon>Microlunatus</taxon>
    </lineage>
</organism>
<accession>A0A917SFF8</accession>
<keyword evidence="2" id="KW-1185">Reference proteome</keyword>
<dbReference type="EMBL" id="BMMZ01000014">
    <property type="protein sequence ID" value="GGL78892.1"/>
    <property type="molecule type" value="Genomic_DNA"/>
</dbReference>
<evidence type="ECO:0000313" key="1">
    <source>
        <dbReference type="EMBL" id="GGL78892.1"/>
    </source>
</evidence>
<reference evidence="1" key="1">
    <citation type="journal article" date="2014" name="Int. J. Syst. Evol. Microbiol.">
        <title>Complete genome sequence of Corynebacterium casei LMG S-19264T (=DSM 44701T), isolated from a smear-ripened cheese.</title>
        <authorList>
            <consortium name="US DOE Joint Genome Institute (JGI-PGF)"/>
            <person name="Walter F."/>
            <person name="Albersmeier A."/>
            <person name="Kalinowski J."/>
            <person name="Ruckert C."/>
        </authorList>
    </citation>
    <scope>NUCLEOTIDE SEQUENCE</scope>
    <source>
        <strain evidence="1">CGMCC 4.7306</strain>
    </source>
</reference>
<evidence type="ECO:0000313" key="2">
    <source>
        <dbReference type="Proteomes" id="UP000613840"/>
    </source>
</evidence>
<dbReference type="AlphaFoldDB" id="A0A917SFF8"/>
<gene>
    <name evidence="1" type="ORF">GCM10011575_41580</name>
</gene>
<proteinExistence type="predicted"/>
<protein>
    <submittedName>
        <fullName evidence="1">Uncharacterized protein</fullName>
    </submittedName>
</protein>
<sequence>MDPGVEPIVGPPRHHMKMEVVDRLVRVLSTGVEHVNPLRTDRRRHLLRDPLNQKSYLLQTVG</sequence>
<name>A0A917SFF8_9ACTN</name>